<evidence type="ECO:0000313" key="11">
    <source>
        <dbReference type="Proteomes" id="UP000261905"/>
    </source>
</evidence>
<feature type="transmembrane region" description="Helical" evidence="7">
    <location>
        <begin position="182"/>
        <end position="200"/>
    </location>
</feature>
<feature type="transmembrane region" description="Helical" evidence="7">
    <location>
        <begin position="12"/>
        <end position="36"/>
    </location>
</feature>
<comment type="caution">
    <text evidence="10">The sequence shown here is derived from an EMBL/GenBank/DDBJ whole genome shotgun (WGS) entry which is preliminary data.</text>
</comment>
<dbReference type="SUPFAM" id="SSF160240">
    <property type="entry name" value="Cation efflux protein cytoplasmic domain-like"/>
    <property type="match status" value="1"/>
</dbReference>
<keyword evidence="5 7" id="KW-1133">Transmembrane helix</keyword>
<reference evidence="10 11" key="1">
    <citation type="submission" date="2018-08" db="EMBL/GenBank/DDBJ databases">
        <title>Paenibacillus sp. M4BSY-1, whole genome shotgun sequence.</title>
        <authorList>
            <person name="Tuo L."/>
        </authorList>
    </citation>
    <scope>NUCLEOTIDE SEQUENCE [LARGE SCALE GENOMIC DNA]</scope>
    <source>
        <strain evidence="10 11">M4BSY-1</strain>
    </source>
</reference>
<organism evidence="10 11">
    <name type="scientific">Paenibacillus paeoniae</name>
    <dbReference type="NCBI Taxonomy" id="2292705"/>
    <lineage>
        <taxon>Bacteria</taxon>
        <taxon>Bacillati</taxon>
        <taxon>Bacillota</taxon>
        <taxon>Bacilli</taxon>
        <taxon>Bacillales</taxon>
        <taxon>Paenibacillaceae</taxon>
        <taxon>Paenibacillus</taxon>
    </lineage>
</organism>
<evidence type="ECO:0000256" key="4">
    <source>
        <dbReference type="ARBA" id="ARBA00022692"/>
    </source>
</evidence>
<dbReference type="InterPro" id="IPR036837">
    <property type="entry name" value="Cation_efflux_CTD_sf"/>
</dbReference>
<dbReference type="EMBL" id="QUBQ01000002">
    <property type="protein sequence ID" value="REK74668.1"/>
    <property type="molecule type" value="Genomic_DNA"/>
</dbReference>
<evidence type="ECO:0000313" key="10">
    <source>
        <dbReference type="EMBL" id="REK74668.1"/>
    </source>
</evidence>
<evidence type="ECO:0000256" key="2">
    <source>
        <dbReference type="ARBA" id="ARBA00008114"/>
    </source>
</evidence>
<dbReference type="Proteomes" id="UP000261905">
    <property type="component" value="Unassembled WGS sequence"/>
</dbReference>
<dbReference type="RefSeq" id="WP_116046224.1">
    <property type="nucleotide sequence ID" value="NZ_QUBQ01000002.1"/>
</dbReference>
<dbReference type="OrthoDB" id="9806522at2"/>
<dbReference type="InterPro" id="IPR002524">
    <property type="entry name" value="Cation_efflux"/>
</dbReference>
<name>A0A371PGJ2_9BACL</name>
<evidence type="ECO:0000256" key="1">
    <source>
        <dbReference type="ARBA" id="ARBA00004141"/>
    </source>
</evidence>
<dbReference type="Gene3D" id="1.20.1510.10">
    <property type="entry name" value="Cation efflux protein transmembrane domain"/>
    <property type="match status" value="1"/>
</dbReference>
<feature type="domain" description="Cation efflux protein cytoplasmic" evidence="9">
    <location>
        <begin position="211"/>
        <end position="286"/>
    </location>
</feature>
<feature type="transmembrane region" description="Helical" evidence="7">
    <location>
        <begin position="82"/>
        <end position="103"/>
    </location>
</feature>
<evidence type="ECO:0000256" key="3">
    <source>
        <dbReference type="ARBA" id="ARBA00022448"/>
    </source>
</evidence>
<keyword evidence="11" id="KW-1185">Reference proteome</keyword>
<gene>
    <name evidence="10" type="ORF">DX130_13380</name>
</gene>
<dbReference type="PANTHER" id="PTHR43840:SF50">
    <property type="entry name" value="MANGANESE EFFLUX SYSTEM PROTEIN MNES"/>
    <property type="match status" value="1"/>
</dbReference>
<keyword evidence="3" id="KW-0813">Transport</keyword>
<keyword evidence="4 7" id="KW-0812">Transmembrane</keyword>
<comment type="similarity">
    <text evidence="2">Belongs to the cation diffusion facilitator (CDF) transporter (TC 2.A.4) family.</text>
</comment>
<comment type="subcellular location">
    <subcellularLocation>
        <location evidence="1">Membrane</location>
        <topology evidence="1">Multi-pass membrane protein</topology>
    </subcellularLocation>
</comment>
<evidence type="ECO:0000259" key="9">
    <source>
        <dbReference type="Pfam" id="PF16916"/>
    </source>
</evidence>
<dbReference type="InterPro" id="IPR027470">
    <property type="entry name" value="Cation_efflux_CTD"/>
</dbReference>
<keyword evidence="6 7" id="KW-0472">Membrane</keyword>
<dbReference type="FunFam" id="1.20.1510.10:FF:000006">
    <property type="entry name" value="Divalent cation efflux transporter"/>
    <property type="match status" value="1"/>
</dbReference>
<accession>A0A371PGJ2</accession>
<dbReference type="Gene3D" id="3.30.70.1350">
    <property type="entry name" value="Cation efflux protein, cytoplasmic domain"/>
    <property type="match status" value="1"/>
</dbReference>
<dbReference type="PANTHER" id="PTHR43840">
    <property type="entry name" value="MITOCHONDRIAL METAL TRANSPORTER 1-RELATED"/>
    <property type="match status" value="1"/>
</dbReference>
<proteinExistence type="inferred from homology"/>
<dbReference type="Pfam" id="PF01545">
    <property type="entry name" value="Cation_efflux"/>
    <property type="match status" value="1"/>
</dbReference>
<evidence type="ECO:0000256" key="7">
    <source>
        <dbReference type="SAM" id="Phobius"/>
    </source>
</evidence>
<dbReference type="GO" id="GO:0008324">
    <property type="term" value="F:monoatomic cation transmembrane transporter activity"/>
    <property type="evidence" value="ECO:0007669"/>
    <property type="project" value="InterPro"/>
</dbReference>
<evidence type="ECO:0000259" key="8">
    <source>
        <dbReference type="Pfam" id="PF01545"/>
    </source>
</evidence>
<feature type="domain" description="Cation efflux protein transmembrane" evidence="8">
    <location>
        <begin position="15"/>
        <end position="206"/>
    </location>
</feature>
<feature type="transmembrane region" description="Helical" evidence="7">
    <location>
        <begin position="156"/>
        <end position="176"/>
    </location>
</feature>
<evidence type="ECO:0000256" key="6">
    <source>
        <dbReference type="ARBA" id="ARBA00023136"/>
    </source>
</evidence>
<dbReference type="InterPro" id="IPR050291">
    <property type="entry name" value="CDF_Transporter"/>
</dbReference>
<dbReference type="SUPFAM" id="SSF161111">
    <property type="entry name" value="Cation efflux protein transmembrane domain-like"/>
    <property type="match status" value="1"/>
</dbReference>
<dbReference type="GO" id="GO:0016020">
    <property type="term" value="C:membrane"/>
    <property type="evidence" value="ECO:0007669"/>
    <property type="project" value="UniProtKB-SubCell"/>
</dbReference>
<feature type="transmembrane region" description="Helical" evidence="7">
    <location>
        <begin position="42"/>
        <end position="61"/>
    </location>
</feature>
<dbReference type="InterPro" id="IPR058533">
    <property type="entry name" value="Cation_efflux_TM"/>
</dbReference>
<sequence length="305" mass="33027">MTQYEDIKEGEKGAWVSIVAYVVLSAMKLVAGYWFVSGALVADGYNNLTDIVASIAVLVGLRISQKPPDKDHPYGHFRAETIAALIASFIMATVGIQVLITAVRSIIAAEHTTPNMITAWVALFSAVCMGGVYFYNSRLARKINNQALMAAAKDNLSDALVSIGAAVGIIGSQFGMPWLDPVAALLVGLIICKTAWGIFYESTHALTDGFDEKELTTLRATIAKTKGVIAIKDIKARIHGSNVLVDVIVLVDPALSLIESHRICDEIEQRMGRKHNIMGVHVHVEPLDQAQKRADEGLNLHPEGR</sequence>
<protein>
    <submittedName>
        <fullName evidence="10">Cation transporter</fullName>
    </submittedName>
</protein>
<dbReference type="InterPro" id="IPR027469">
    <property type="entry name" value="Cation_efflux_TMD_sf"/>
</dbReference>
<dbReference type="AlphaFoldDB" id="A0A371PGJ2"/>
<dbReference type="Pfam" id="PF16916">
    <property type="entry name" value="ZT_dimer"/>
    <property type="match status" value="1"/>
</dbReference>
<dbReference type="NCBIfam" id="TIGR01297">
    <property type="entry name" value="CDF"/>
    <property type="match status" value="1"/>
</dbReference>
<evidence type="ECO:0000256" key="5">
    <source>
        <dbReference type="ARBA" id="ARBA00022989"/>
    </source>
</evidence>
<feature type="transmembrane region" description="Helical" evidence="7">
    <location>
        <begin position="115"/>
        <end position="135"/>
    </location>
</feature>